<sequence length="271" mass="30660">MSRIGLTLVLSLAVAVHADFPDDPKPCKYGDTECFVEFCNRLITEKATEGDDSLNLIQLDPLIVDKMVLKQGANGSPVNIDLTFTNNKLYGNKDLRFKKMRYVLRYFQMEANRIYIYLLHRGFGKEIATKHEMVMSSKVFSLVGEYAIKGQVLVLPISGTGYSNMTLMGSDVKISFTGKPVEKNGEMYMEASDLKYTVKPKDQHFYFTNLFNGDKTLGDTMNTFLNENSAAIFSETKESIEKAFSAVYEPLITRVFSKYPYAKYFAAEEST</sequence>
<keyword evidence="2" id="KW-0090">Biological rhythms</keyword>
<evidence type="ECO:0000256" key="3">
    <source>
        <dbReference type="ARBA" id="ARBA00060902"/>
    </source>
</evidence>
<dbReference type="AlphaFoldDB" id="A0A3B0KFI3"/>
<feature type="signal peptide" evidence="4">
    <location>
        <begin position="1"/>
        <end position="18"/>
    </location>
</feature>
<evidence type="ECO:0000256" key="2">
    <source>
        <dbReference type="ARBA" id="ARBA00023108"/>
    </source>
</evidence>
<dbReference type="InterPro" id="IPR010562">
    <property type="entry name" value="Haemolymph_juvenile_hormone-bd"/>
</dbReference>
<dbReference type="GO" id="GO:0007623">
    <property type="term" value="P:circadian rhythm"/>
    <property type="evidence" value="ECO:0007669"/>
    <property type="project" value="UniProtKB-ARBA"/>
</dbReference>
<dbReference type="FunFam" id="3.15.10.30:FF:000001">
    <property type="entry name" value="Takeout-like protein 1"/>
    <property type="match status" value="1"/>
</dbReference>
<dbReference type="InterPro" id="IPR038606">
    <property type="entry name" value="To_sf"/>
</dbReference>
<organism evidence="5 6">
    <name type="scientific">Drosophila guanche</name>
    <name type="common">Fruit fly</name>
    <dbReference type="NCBI Taxonomy" id="7266"/>
    <lineage>
        <taxon>Eukaryota</taxon>
        <taxon>Metazoa</taxon>
        <taxon>Ecdysozoa</taxon>
        <taxon>Arthropoda</taxon>
        <taxon>Hexapoda</taxon>
        <taxon>Insecta</taxon>
        <taxon>Pterygota</taxon>
        <taxon>Neoptera</taxon>
        <taxon>Endopterygota</taxon>
        <taxon>Diptera</taxon>
        <taxon>Brachycera</taxon>
        <taxon>Muscomorpha</taxon>
        <taxon>Ephydroidea</taxon>
        <taxon>Drosophilidae</taxon>
        <taxon>Drosophila</taxon>
        <taxon>Sophophora</taxon>
    </lineage>
</organism>
<dbReference type="Pfam" id="PF06585">
    <property type="entry name" value="JHBP"/>
    <property type="match status" value="2"/>
</dbReference>
<dbReference type="Gene3D" id="3.15.10.30">
    <property type="entry name" value="Haemolymph juvenile hormone binding protein"/>
    <property type="match status" value="1"/>
</dbReference>
<dbReference type="OrthoDB" id="8186595at2759"/>
<dbReference type="EMBL" id="OUUW01000008">
    <property type="protein sequence ID" value="SPP83811.1"/>
    <property type="molecule type" value="Genomic_DNA"/>
</dbReference>
<evidence type="ECO:0000256" key="4">
    <source>
        <dbReference type="SAM" id="SignalP"/>
    </source>
</evidence>
<name>A0A3B0KFI3_DROGU</name>
<dbReference type="STRING" id="7266.A0A3B0KFI3"/>
<feature type="chain" id="PRO_5017381061" evidence="4">
    <location>
        <begin position="19"/>
        <end position="271"/>
    </location>
</feature>
<dbReference type="SMART" id="SM00700">
    <property type="entry name" value="JHBP"/>
    <property type="match status" value="1"/>
</dbReference>
<reference evidence="6" key="1">
    <citation type="submission" date="2018-01" db="EMBL/GenBank/DDBJ databases">
        <authorList>
            <person name="Alioto T."/>
            <person name="Alioto T."/>
        </authorList>
    </citation>
    <scope>NUCLEOTIDE SEQUENCE [LARGE SCALE GENOMIC DNA]</scope>
</reference>
<keyword evidence="6" id="KW-1185">Reference proteome</keyword>
<dbReference type="PANTHER" id="PTHR11008">
    <property type="entry name" value="PROTEIN TAKEOUT-LIKE PROTEIN"/>
    <property type="match status" value="1"/>
</dbReference>
<comment type="similarity">
    <text evidence="3">Belongs to the TO family.</text>
</comment>
<dbReference type="PANTHER" id="PTHR11008:SF40">
    <property type="entry name" value="PROTEIN TAKEOUT"/>
    <property type="match status" value="1"/>
</dbReference>
<proteinExistence type="inferred from homology"/>
<evidence type="ECO:0000256" key="1">
    <source>
        <dbReference type="ARBA" id="ARBA00022729"/>
    </source>
</evidence>
<evidence type="ECO:0000313" key="6">
    <source>
        <dbReference type="Proteomes" id="UP000268350"/>
    </source>
</evidence>
<dbReference type="GO" id="GO:0005615">
    <property type="term" value="C:extracellular space"/>
    <property type="evidence" value="ECO:0007669"/>
    <property type="project" value="TreeGrafter"/>
</dbReference>
<dbReference type="Proteomes" id="UP000268350">
    <property type="component" value="Unassembled WGS sequence"/>
</dbReference>
<gene>
    <name evidence="5" type="ORF">DGUA_6G016286</name>
</gene>
<accession>A0A3B0KFI3</accession>
<protein>
    <submittedName>
        <fullName evidence="5">Blast:Protein takeout</fullName>
    </submittedName>
</protein>
<evidence type="ECO:0000313" key="5">
    <source>
        <dbReference type="EMBL" id="SPP83811.1"/>
    </source>
</evidence>
<keyword evidence="1 4" id="KW-0732">Signal</keyword>